<feature type="compositionally biased region" description="Basic and acidic residues" evidence="1">
    <location>
        <begin position="276"/>
        <end position="298"/>
    </location>
</feature>
<organism evidence="2 3">
    <name type="scientific">Caenorhabditis elegans</name>
    <dbReference type="NCBI Taxonomy" id="6239"/>
    <lineage>
        <taxon>Eukaryota</taxon>
        <taxon>Metazoa</taxon>
        <taxon>Ecdysozoa</taxon>
        <taxon>Nematoda</taxon>
        <taxon>Chromadorea</taxon>
        <taxon>Rhabditida</taxon>
        <taxon>Rhabditina</taxon>
        <taxon>Rhabditomorpha</taxon>
        <taxon>Rhabditoidea</taxon>
        <taxon>Rhabditidae</taxon>
        <taxon>Peloderinae</taxon>
        <taxon>Caenorhabditis</taxon>
    </lineage>
</organism>
<evidence type="ECO:0000256" key="1">
    <source>
        <dbReference type="SAM" id="MobiDB-lite"/>
    </source>
</evidence>
<feature type="compositionally biased region" description="Polar residues" evidence="1">
    <location>
        <begin position="444"/>
        <end position="477"/>
    </location>
</feature>
<dbReference type="ExpressionAtlas" id="A0A0K3AUW2">
    <property type="expression patterns" value="baseline and differential"/>
</dbReference>
<evidence type="ECO:0000313" key="3">
    <source>
        <dbReference type="Proteomes" id="UP000001940"/>
    </source>
</evidence>
<dbReference type="AGR" id="WB:WBGene00020821"/>
<dbReference type="AlphaFoldDB" id="A0A0K3AUW2"/>
<reference evidence="2 3" key="1">
    <citation type="journal article" date="1998" name="Science">
        <title>Genome sequence of the nematode C. elegans: a platform for investigating biology.</title>
        <authorList>
            <consortium name="The C. elegans sequencing consortium"/>
            <person name="Sulson J.E."/>
            <person name="Waterston R."/>
        </authorList>
    </citation>
    <scope>NUCLEOTIDE SEQUENCE [LARGE SCALE GENOMIC DNA]</scope>
    <source>
        <strain evidence="2 3">Bristol N2</strain>
    </source>
</reference>
<sequence>MPRRYTRSTMETGEYDFQPTQEVPQESARRSTRFKVDNFPDELLESEVTDKPIILPQQPSSGPLEYLPAPKDEIKEDINGFEEEFEEEYEGIGQRDDQEEEEYDAEEPEDQEEEEEDEYQAEEYTPTPVTRRSSSRRSGAKNDESEEVSVKKDKKEKMEKVEKDEKRRNSKSKKDKISKEKKKKERERIELESQLDAELRAAHGGGSSKSKKKKPEKPAFVGGLPTSSIQIDPVVSNPYNYDPRMEMMKLGTGQLKSAYRKTKNNVELHIEKNLYKIEPKRGSEEGSQSREQSMEPEHSTPVFTTFDDINEANNDHYDGQKPPTKRAKYEAISVDTYETPSSSRNKEHKEYRPSPNAAPTPSPSHHQKPKLSSPAMVSSTNEYQLRKHMSSERRSSDAGSAMKKGVYMPAMSRQDKMIAEGASAPSSRHSSISSERRPSFIPDFNSSRNSSIDTPYTPTTVTPSRSSWLPNTSSINRHSIEDDSPIDVVNDSLSPINIASSPTYPTAITPPPVTLSDLKKDMSNGRKSHSQHHDDGHKHKIPSKEAIAELKLLVGKLKAINDS</sequence>
<feature type="compositionally biased region" description="Basic and acidic residues" evidence="1">
    <location>
        <begin position="186"/>
        <end position="201"/>
    </location>
</feature>
<feature type="region of interest" description="Disordered" evidence="1">
    <location>
        <begin position="276"/>
        <end position="543"/>
    </location>
</feature>
<feature type="compositionally biased region" description="Basic and acidic residues" evidence="1">
    <location>
        <begin position="140"/>
        <end position="167"/>
    </location>
</feature>
<feature type="compositionally biased region" description="Acidic residues" evidence="1">
    <location>
        <begin position="79"/>
        <end position="90"/>
    </location>
</feature>
<dbReference type="RefSeq" id="NP_001299886.1">
    <property type="nucleotide sequence ID" value="NM_001312957.3"/>
</dbReference>
<dbReference type="CTD" id="175919"/>
<feature type="compositionally biased region" description="Polar residues" evidence="1">
    <location>
        <begin position="491"/>
        <end position="506"/>
    </location>
</feature>
<feature type="compositionally biased region" description="Basic residues" evidence="1">
    <location>
        <begin position="168"/>
        <end position="185"/>
    </location>
</feature>
<protein>
    <submittedName>
        <fullName evidence="2">JmjC domain-containing histone demethylation protein 1</fullName>
    </submittedName>
</protein>
<proteinExistence type="evidence at protein level"/>
<dbReference type="GeneID" id="175919"/>
<evidence type="ECO:0000313" key="4">
    <source>
        <dbReference type="WormBase" id="T26A5.5c"/>
    </source>
</evidence>
<name>A0A0K3AUW2_CAEEL</name>
<dbReference type="OrthoDB" id="5876800at2759"/>
<gene>
    <name evidence="2 4" type="primary">jhdm-1</name>
    <name evidence="2" type="ORF">CELE_T26A5.5</name>
    <name evidence="4" type="ORF">T26A5.5</name>
</gene>
<evidence type="ECO:0000313" key="2">
    <source>
        <dbReference type="EMBL" id="CTQ86586.1"/>
    </source>
</evidence>
<dbReference type="Bgee" id="WBGene00020821">
    <property type="expression patterns" value="Expressed in embryo and 4 other cell types or tissues"/>
</dbReference>
<keyword evidence="3" id="KW-1185">Reference proteome</keyword>
<feature type="compositionally biased region" description="Low complexity" evidence="1">
    <location>
        <begin position="422"/>
        <end position="433"/>
    </location>
</feature>
<dbReference type="WormBase" id="T26A5.5c">
    <property type="protein sequence ID" value="CE50145"/>
    <property type="gene ID" value="WBGene00020821"/>
    <property type="gene designation" value="jhdm-1"/>
</dbReference>
<feature type="region of interest" description="Disordered" evidence="1">
    <location>
        <begin position="1"/>
        <end position="235"/>
    </location>
</feature>
<keyword evidence="5" id="KW-1267">Proteomics identification</keyword>
<accession>A0A0K3AUW2</accession>
<dbReference type="Proteomes" id="UP000001940">
    <property type="component" value="Chromosome III"/>
</dbReference>
<evidence type="ECO:0007829" key="5">
    <source>
        <dbReference type="PeptideAtlas" id="A0A0K3AUW2"/>
    </source>
</evidence>
<feature type="compositionally biased region" description="Basic and acidic residues" evidence="1">
    <location>
        <begin position="531"/>
        <end position="543"/>
    </location>
</feature>
<dbReference type="EMBL" id="BX284603">
    <property type="protein sequence ID" value="CTQ86586.1"/>
    <property type="molecule type" value="Genomic_DNA"/>
</dbReference>
<feature type="compositionally biased region" description="Acidic residues" evidence="1">
    <location>
        <begin position="97"/>
        <end position="121"/>
    </location>
</feature>